<dbReference type="PANTHER" id="PTHR31174">
    <property type="entry name" value="SEED MATURATION FAMILY PROTEIN"/>
    <property type="match status" value="1"/>
</dbReference>
<evidence type="ECO:0000256" key="1">
    <source>
        <dbReference type="ARBA" id="ARBA00010733"/>
    </source>
</evidence>
<dbReference type="PANTHER" id="PTHR31174:SF34">
    <property type="entry name" value="LATE EMBRYOGENESIS ABUNDANT PROTEIN 47"/>
    <property type="match status" value="1"/>
</dbReference>
<feature type="domain" description="SMP" evidence="4">
    <location>
        <begin position="175"/>
        <end position="232"/>
    </location>
</feature>
<feature type="domain" description="SMP" evidence="4">
    <location>
        <begin position="20"/>
        <end position="74"/>
    </location>
</feature>
<dbReference type="EMBL" id="JAXIOK010000006">
    <property type="protein sequence ID" value="KAK4768358.1"/>
    <property type="molecule type" value="Genomic_DNA"/>
</dbReference>
<comment type="similarity">
    <text evidence="1">Belongs to the LEA type SMP family.</text>
</comment>
<feature type="region of interest" description="Disordered" evidence="3">
    <location>
        <begin position="183"/>
        <end position="233"/>
    </location>
</feature>
<evidence type="ECO:0000313" key="6">
    <source>
        <dbReference type="Proteomes" id="UP001345219"/>
    </source>
</evidence>
<dbReference type="InterPro" id="IPR042971">
    <property type="entry name" value="LEA_SMP"/>
</dbReference>
<feature type="compositionally biased region" description="Polar residues" evidence="3">
    <location>
        <begin position="1"/>
        <end position="19"/>
    </location>
</feature>
<dbReference type="AlphaFoldDB" id="A0AAN7KFV1"/>
<sequence length="233" mass="24036">MSQQQQQPRIGTSSSQLQPITYGDVFNVQGELAEKPVTPRDASMMQMAETALLGHTQRGGAASLMQSAASWNVRSGILSSKGGGRSSDASDSDSDSNSDESQNGEDDAITIGEALEAAALTAAQKPVERSDAAAIQAAEVRATGRTTIIPGGIAATAQSAAIRNARMTSDADKAKLADVLTDAASKLPSDKKATRRDAEGVAEAEMRNSPNLKTHPGGISASIAASARLNDQK</sequence>
<feature type="region of interest" description="Disordered" evidence="3">
    <location>
        <begin position="1"/>
        <end position="22"/>
    </location>
</feature>
<feature type="domain" description="SMP" evidence="4">
    <location>
        <begin position="109"/>
        <end position="166"/>
    </location>
</feature>
<dbReference type="Proteomes" id="UP001345219">
    <property type="component" value="Chromosome 3"/>
</dbReference>
<dbReference type="InterPro" id="IPR007011">
    <property type="entry name" value="LEA_SMP_dom"/>
</dbReference>
<evidence type="ECO:0000259" key="4">
    <source>
        <dbReference type="Pfam" id="PF04927"/>
    </source>
</evidence>
<feature type="compositionally biased region" description="Acidic residues" evidence="3">
    <location>
        <begin position="90"/>
        <end position="108"/>
    </location>
</feature>
<feature type="compositionally biased region" description="Basic and acidic residues" evidence="3">
    <location>
        <begin position="188"/>
        <end position="199"/>
    </location>
</feature>
<protein>
    <recommendedName>
        <fullName evidence="4">SMP domain-containing protein</fullName>
    </recommendedName>
</protein>
<proteinExistence type="inferred from homology"/>
<organism evidence="5 6">
    <name type="scientific">Trapa incisa</name>
    <dbReference type="NCBI Taxonomy" id="236973"/>
    <lineage>
        <taxon>Eukaryota</taxon>
        <taxon>Viridiplantae</taxon>
        <taxon>Streptophyta</taxon>
        <taxon>Embryophyta</taxon>
        <taxon>Tracheophyta</taxon>
        <taxon>Spermatophyta</taxon>
        <taxon>Magnoliopsida</taxon>
        <taxon>eudicotyledons</taxon>
        <taxon>Gunneridae</taxon>
        <taxon>Pentapetalae</taxon>
        <taxon>rosids</taxon>
        <taxon>malvids</taxon>
        <taxon>Myrtales</taxon>
        <taxon>Lythraceae</taxon>
        <taxon>Trapa</taxon>
    </lineage>
</organism>
<gene>
    <name evidence="5" type="ORF">SAY87_003499</name>
</gene>
<evidence type="ECO:0000256" key="2">
    <source>
        <dbReference type="ARBA" id="ARBA00022737"/>
    </source>
</evidence>
<keyword evidence="2" id="KW-0677">Repeat</keyword>
<comment type="caution">
    <text evidence="5">The sequence shown here is derived from an EMBL/GenBank/DDBJ whole genome shotgun (WGS) entry which is preliminary data.</text>
</comment>
<accession>A0AAN7KFV1</accession>
<keyword evidence="6" id="KW-1185">Reference proteome</keyword>
<evidence type="ECO:0000313" key="5">
    <source>
        <dbReference type="EMBL" id="KAK4768358.1"/>
    </source>
</evidence>
<name>A0AAN7KFV1_9MYRT</name>
<dbReference type="Pfam" id="PF04927">
    <property type="entry name" value="SMP"/>
    <property type="match status" value="3"/>
</dbReference>
<reference evidence="5 6" key="1">
    <citation type="journal article" date="2023" name="Hortic Res">
        <title>Pangenome of water caltrop reveals structural variations and asymmetric subgenome divergence after allopolyploidization.</title>
        <authorList>
            <person name="Zhang X."/>
            <person name="Chen Y."/>
            <person name="Wang L."/>
            <person name="Yuan Y."/>
            <person name="Fang M."/>
            <person name="Shi L."/>
            <person name="Lu R."/>
            <person name="Comes H.P."/>
            <person name="Ma Y."/>
            <person name="Chen Y."/>
            <person name="Huang G."/>
            <person name="Zhou Y."/>
            <person name="Zheng Z."/>
            <person name="Qiu Y."/>
        </authorList>
    </citation>
    <scope>NUCLEOTIDE SEQUENCE [LARGE SCALE GENOMIC DNA]</scope>
    <source>
        <tissue evidence="5">Roots</tissue>
    </source>
</reference>
<evidence type="ECO:0000256" key="3">
    <source>
        <dbReference type="SAM" id="MobiDB-lite"/>
    </source>
</evidence>
<feature type="region of interest" description="Disordered" evidence="3">
    <location>
        <begin position="76"/>
        <end position="111"/>
    </location>
</feature>